<comment type="similarity">
    <text evidence="1">Belongs to the vitamin-B12 dependent methionine synthase family.</text>
</comment>
<dbReference type="Proteomes" id="UP000282930">
    <property type="component" value="Chromosome"/>
</dbReference>
<evidence type="ECO:0000259" key="7">
    <source>
        <dbReference type="PROSITE" id="PS50972"/>
    </source>
</evidence>
<evidence type="ECO:0000256" key="4">
    <source>
        <dbReference type="ARBA" id="ARBA00022679"/>
    </source>
</evidence>
<dbReference type="RefSeq" id="WP_127352380.1">
    <property type="nucleotide sequence ID" value="NZ_CP034791.1"/>
</dbReference>
<keyword evidence="3" id="KW-0846">Cobalamin</keyword>
<evidence type="ECO:0000256" key="1">
    <source>
        <dbReference type="ARBA" id="ARBA00010398"/>
    </source>
</evidence>
<dbReference type="NCBIfam" id="NF005719">
    <property type="entry name" value="PRK07535.1"/>
    <property type="match status" value="1"/>
</dbReference>
<reference evidence="8 9" key="1">
    <citation type="submission" date="2018-12" db="EMBL/GenBank/DDBJ databases">
        <title>Genome sequence from the cellulolytic species, Caldicellulosiruptor changbaiensis.</title>
        <authorList>
            <person name="Blumer-Schuette S.E."/>
            <person name="Mendoza C."/>
        </authorList>
    </citation>
    <scope>NUCLEOTIDE SEQUENCE [LARGE SCALE GENOMIC DNA]</scope>
    <source>
        <strain evidence="8 9">CBS-Z</strain>
    </source>
</reference>
<accession>A0A3T0D7D3</accession>
<dbReference type="GO" id="GO:0046653">
    <property type="term" value="P:tetrahydrofolate metabolic process"/>
    <property type="evidence" value="ECO:0007669"/>
    <property type="project" value="TreeGrafter"/>
</dbReference>
<dbReference type="GO" id="GO:0008705">
    <property type="term" value="F:methionine synthase activity"/>
    <property type="evidence" value="ECO:0007669"/>
    <property type="project" value="TreeGrafter"/>
</dbReference>
<evidence type="ECO:0000313" key="9">
    <source>
        <dbReference type="Proteomes" id="UP000282930"/>
    </source>
</evidence>
<keyword evidence="9" id="KW-1185">Reference proteome</keyword>
<dbReference type="GO" id="GO:0031419">
    <property type="term" value="F:cobalamin binding"/>
    <property type="evidence" value="ECO:0007669"/>
    <property type="project" value="UniProtKB-KW"/>
</dbReference>
<dbReference type="PANTHER" id="PTHR45833:SF1">
    <property type="entry name" value="METHIONINE SYNTHASE"/>
    <property type="match status" value="1"/>
</dbReference>
<dbReference type="InterPro" id="IPR011005">
    <property type="entry name" value="Dihydropteroate_synth-like_sf"/>
</dbReference>
<keyword evidence="5" id="KW-0479">Metal-binding</keyword>
<dbReference type="EMBL" id="CP034791">
    <property type="protein sequence ID" value="AZT91020.1"/>
    <property type="molecule type" value="Genomic_DNA"/>
</dbReference>
<dbReference type="PANTHER" id="PTHR45833">
    <property type="entry name" value="METHIONINE SYNTHASE"/>
    <property type="match status" value="1"/>
</dbReference>
<dbReference type="InterPro" id="IPR000489">
    <property type="entry name" value="Pterin-binding_dom"/>
</dbReference>
<dbReference type="AlphaFoldDB" id="A0A3T0D7D3"/>
<evidence type="ECO:0000256" key="3">
    <source>
        <dbReference type="ARBA" id="ARBA00022628"/>
    </source>
</evidence>
<name>A0A3T0D7D3_9FIRM</name>
<dbReference type="GO" id="GO:0005829">
    <property type="term" value="C:cytosol"/>
    <property type="evidence" value="ECO:0007669"/>
    <property type="project" value="TreeGrafter"/>
</dbReference>
<organism evidence="8 9">
    <name type="scientific">Caldicellulosiruptor changbaiensis</name>
    <dbReference type="NCBI Taxonomy" id="1222016"/>
    <lineage>
        <taxon>Bacteria</taxon>
        <taxon>Bacillati</taxon>
        <taxon>Bacillota</taxon>
        <taxon>Bacillota incertae sedis</taxon>
        <taxon>Caldicellulosiruptorales</taxon>
        <taxon>Caldicellulosiruptoraceae</taxon>
        <taxon>Caldicellulosiruptor</taxon>
    </lineage>
</organism>
<dbReference type="PROSITE" id="PS50972">
    <property type="entry name" value="PTERIN_BINDING"/>
    <property type="match status" value="1"/>
</dbReference>
<keyword evidence="2" id="KW-0489">Methyltransferase</keyword>
<dbReference type="Pfam" id="PF00809">
    <property type="entry name" value="Pterin_bind"/>
    <property type="match status" value="1"/>
</dbReference>
<dbReference type="GO" id="GO:0050667">
    <property type="term" value="P:homocysteine metabolic process"/>
    <property type="evidence" value="ECO:0007669"/>
    <property type="project" value="TreeGrafter"/>
</dbReference>
<evidence type="ECO:0000256" key="6">
    <source>
        <dbReference type="ARBA" id="ARBA00023285"/>
    </source>
</evidence>
<dbReference type="SUPFAM" id="SSF51717">
    <property type="entry name" value="Dihydropteroate synthetase-like"/>
    <property type="match status" value="1"/>
</dbReference>
<keyword evidence="4" id="KW-0808">Transferase</keyword>
<feature type="domain" description="Pterin-binding" evidence="7">
    <location>
        <begin position="1"/>
        <end position="265"/>
    </location>
</feature>
<dbReference type="Gene3D" id="3.20.20.20">
    <property type="entry name" value="Dihydropteroate synthase-like"/>
    <property type="match status" value="1"/>
</dbReference>
<proteinExistence type="inferred from homology"/>
<protein>
    <submittedName>
        <fullName evidence="8">Dihydropteroate synthase</fullName>
    </submittedName>
</protein>
<evidence type="ECO:0000256" key="2">
    <source>
        <dbReference type="ARBA" id="ARBA00022603"/>
    </source>
</evidence>
<dbReference type="KEGG" id="ccha:ELD05_10425"/>
<dbReference type="InterPro" id="IPR050554">
    <property type="entry name" value="Met_Synthase/Corrinoid"/>
</dbReference>
<dbReference type="GO" id="GO:0046872">
    <property type="term" value="F:metal ion binding"/>
    <property type="evidence" value="ECO:0007669"/>
    <property type="project" value="UniProtKB-KW"/>
</dbReference>
<keyword evidence="6" id="KW-0170">Cobalt</keyword>
<dbReference type="GO" id="GO:0032259">
    <property type="term" value="P:methylation"/>
    <property type="evidence" value="ECO:0007669"/>
    <property type="project" value="UniProtKB-KW"/>
</dbReference>
<evidence type="ECO:0000313" key="8">
    <source>
        <dbReference type="EMBL" id="AZT91020.1"/>
    </source>
</evidence>
<evidence type="ECO:0000256" key="5">
    <source>
        <dbReference type="ARBA" id="ARBA00022723"/>
    </source>
</evidence>
<sequence length="265" mass="29958">MIIIGEKINSTVKNVADAIKEGNFEYIVELAKKQYLAGAHYIDVNAGAFVDIETEVLKKMIESIQKEIDAPLSIDSPRPEVIGEVMKIYKGERAIFNSVIYEEGILSRALPIIKEYNMKVVALLMDDVGIPDEPEKRVEIAKRLVDRFTSSGILEEDIFLDPMLQPVSVDKRYVDVALETIKLIRKEFENVNIICGLSNVSFGLPKRRWLNRAFLPIAIYFGLNSCIADPLDDVLMKLIYAAEALSGRDEFCMEYITKAREGFLD</sequence>
<gene>
    <name evidence="8" type="ORF">ELD05_10425</name>
</gene>